<feature type="domain" description="DUF4283" evidence="2">
    <location>
        <begin position="39"/>
        <end position="108"/>
    </location>
</feature>
<keyword evidence="4" id="KW-1185">Reference proteome</keyword>
<organism evidence="3 4">
    <name type="scientific">Acer yangbiense</name>
    <dbReference type="NCBI Taxonomy" id="1000413"/>
    <lineage>
        <taxon>Eukaryota</taxon>
        <taxon>Viridiplantae</taxon>
        <taxon>Streptophyta</taxon>
        <taxon>Embryophyta</taxon>
        <taxon>Tracheophyta</taxon>
        <taxon>Spermatophyta</taxon>
        <taxon>Magnoliopsida</taxon>
        <taxon>eudicotyledons</taxon>
        <taxon>Gunneridae</taxon>
        <taxon>Pentapetalae</taxon>
        <taxon>rosids</taxon>
        <taxon>malvids</taxon>
        <taxon>Sapindales</taxon>
        <taxon>Sapindaceae</taxon>
        <taxon>Hippocastanoideae</taxon>
        <taxon>Acereae</taxon>
        <taxon>Acer</taxon>
    </lineage>
</organism>
<dbReference type="Pfam" id="PF14111">
    <property type="entry name" value="DUF4283"/>
    <property type="match status" value="1"/>
</dbReference>
<dbReference type="OrthoDB" id="1939594at2759"/>
<evidence type="ECO:0000259" key="2">
    <source>
        <dbReference type="Pfam" id="PF14111"/>
    </source>
</evidence>
<reference evidence="4" key="1">
    <citation type="journal article" date="2019" name="Gigascience">
        <title>De novo genome assembly of the endangered Acer yangbiense, a plant species with extremely small populations endemic to Yunnan Province, China.</title>
        <authorList>
            <person name="Yang J."/>
            <person name="Wariss H.M."/>
            <person name="Tao L."/>
            <person name="Zhang R."/>
            <person name="Yun Q."/>
            <person name="Hollingsworth P."/>
            <person name="Dao Z."/>
            <person name="Luo G."/>
            <person name="Guo H."/>
            <person name="Ma Y."/>
            <person name="Sun W."/>
        </authorList>
    </citation>
    <scope>NUCLEOTIDE SEQUENCE [LARGE SCALE GENOMIC DNA]</scope>
    <source>
        <strain evidence="4">cv. Malutang</strain>
    </source>
</reference>
<dbReference type="AlphaFoldDB" id="A0A5C7HIF6"/>
<evidence type="ECO:0000313" key="3">
    <source>
        <dbReference type="EMBL" id="TXG56791.1"/>
    </source>
</evidence>
<feature type="region of interest" description="Disordered" evidence="1">
    <location>
        <begin position="177"/>
        <end position="205"/>
    </location>
</feature>
<accession>A0A5C7HIF6</accession>
<dbReference type="InterPro" id="IPR025558">
    <property type="entry name" value="DUF4283"/>
</dbReference>
<dbReference type="EMBL" id="VAHF01000008">
    <property type="protein sequence ID" value="TXG56791.1"/>
    <property type="molecule type" value="Genomic_DNA"/>
</dbReference>
<name>A0A5C7HIF6_9ROSI</name>
<comment type="caution">
    <text evidence="3">The sequence shown here is derived from an EMBL/GenBank/DDBJ whole genome shotgun (WGS) entry which is preliminary data.</text>
</comment>
<protein>
    <recommendedName>
        <fullName evidence="2">DUF4283 domain-containing protein</fullName>
    </recommendedName>
</protein>
<dbReference type="Proteomes" id="UP000323000">
    <property type="component" value="Chromosome 8"/>
</dbReference>
<sequence length="332" mass="36270">MDTKEISRLCATMTLKEREGPVRTLKEELRVEGLLMISCSLVGKVLTKQQVNREAFMAVMTKVWHVKGRVDIETVSHNIFAFHFTDPDDKRMVIAEGPWTFDNALIVFEEPKGMGVFRNFVSVAAFLAMQRGNARMAMVGLEREFAGNGDGRYEGSQSALNRGKECAVTLGRISNQHVQTGKEVAPKGKEVGTMGGEEGSGSREKKKNHEGEFVFKSQHSINVVLVDVDAKMGDDVVELVLSNNDKLVPGKTTISDVKVQTNTKVMASLDAMTDNNGVPHKGAILASKVSEAPMLTGSIEKVNVGSSKDQGRNNGRAGFWKRRARGLELSSG</sequence>
<evidence type="ECO:0000256" key="1">
    <source>
        <dbReference type="SAM" id="MobiDB-lite"/>
    </source>
</evidence>
<evidence type="ECO:0000313" key="4">
    <source>
        <dbReference type="Proteomes" id="UP000323000"/>
    </source>
</evidence>
<gene>
    <name evidence="3" type="ORF">EZV62_018104</name>
</gene>
<proteinExistence type="predicted"/>